<protein>
    <submittedName>
        <fullName evidence="2">Cytochrome b5-like protein</fullName>
    </submittedName>
</protein>
<sequence>MHNRVVHVPWHMPLDPSGKRIITDDASGDSVKRFYVVLGLEETEAYASSRSVAYCPTGGGGGDLIGILHTHTHTKSIMLRPCPLGACFESLSSEAPPPAHATPSSSRCSDRHTDSHGSSPLPLQLFSNSNSCFSCLLCR</sequence>
<evidence type="ECO:0000256" key="1">
    <source>
        <dbReference type="SAM" id="MobiDB-lite"/>
    </source>
</evidence>
<proteinExistence type="predicted"/>
<dbReference type="KEGG" id="lmi:LMXM_07_0810"/>
<dbReference type="Proteomes" id="UP000007259">
    <property type="component" value="Chromosome 7"/>
</dbReference>
<accession>E9AL98</accession>
<name>E9AL98_LEIMU</name>
<dbReference type="GeneID" id="13447014"/>
<dbReference type="EMBL" id="FR799560">
    <property type="protein sequence ID" value="CBZ23701.1"/>
    <property type="molecule type" value="Genomic_DNA"/>
</dbReference>
<dbReference type="VEuPathDB" id="TriTrypDB:LmxM.07.0810"/>
<evidence type="ECO:0000313" key="2">
    <source>
        <dbReference type="EMBL" id="CBZ23701.1"/>
    </source>
</evidence>
<reference evidence="2 3" key="1">
    <citation type="journal article" date="2011" name="Genome Res.">
        <title>Chromosome and gene copy number variation allow major structural change between species and strains of Leishmania.</title>
        <authorList>
            <person name="Rogers M.B."/>
            <person name="Hilley J.D."/>
            <person name="Dickens N.J."/>
            <person name="Wilkes J."/>
            <person name="Bates P.A."/>
            <person name="Depledge D.P."/>
            <person name="Harris D."/>
            <person name="Her Y."/>
            <person name="Herzyk P."/>
            <person name="Imamura H."/>
            <person name="Otto T.D."/>
            <person name="Sanders M."/>
            <person name="Seeger K."/>
            <person name="Dujardin J.C."/>
            <person name="Berriman M."/>
            <person name="Smith D.F."/>
            <person name="Hertz-Fowler C."/>
            <person name="Mottram J.C."/>
        </authorList>
    </citation>
    <scope>NUCLEOTIDE SEQUENCE [LARGE SCALE GENOMIC DNA]</scope>
    <source>
        <strain evidence="2 3">MHOM/GT/2001/U1103</strain>
    </source>
</reference>
<evidence type="ECO:0000313" key="3">
    <source>
        <dbReference type="Proteomes" id="UP000007259"/>
    </source>
</evidence>
<keyword evidence="3" id="KW-1185">Reference proteome</keyword>
<dbReference type="AlphaFoldDB" id="E9AL98"/>
<dbReference type="RefSeq" id="XP_003872232.1">
    <property type="nucleotide sequence ID" value="XM_003872183.1"/>
</dbReference>
<gene>
    <name evidence="2" type="ORF">LMXM_07_0810</name>
</gene>
<organism evidence="2 3">
    <name type="scientific">Leishmania mexicana (strain MHOM/GT/2001/U1103)</name>
    <dbReference type="NCBI Taxonomy" id="929439"/>
    <lineage>
        <taxon>Eukaryota</taxon>
        <taxon>Discoba</taxon>
        <taxon>Euglenozoa</taxon>
        <taxon>Kinetoplastea</taxon>
        <taxon>Metakinetoplastina</taxon>
        <taxon>Trypanosomatida</taxon>
        <taxon>Trypanosomatidae</taxon>
        <taxon>Leishmaniinae</taxon>
        <taxon>Leishmania</taxon>
    </lineage>
</organism>
<feature type="region of interest" description="Disordered" evidence="1">
    <location>
        <begin position="92"/>
        <end position="120"/>
    </location>
</feature>